<protein>
    <recommendedName>
        <fullName evidence="2">CRAL-TRIO domain-containing protein</fullName>
    </recommendedName>
</protein>
<sequence length="398" mass="43608">MADKQQLISELRKRVAHLEPLPDEPNFITAEDTLVRYLKSRDWNLAEAERQLIDTVEYRRRTQPLRVDCSCATKGLASTRCIDAFMMTVEATCRENWFIGERQVGHDLAGRPVIYANFAQASTHRATADDTMSHAIYLIENAKRSMGPGCPPGSSSWTAQVTKWRTLKSAWMTLTSCNPKLGHAVMSAMSNHYPERLGLAICLNHSSVFHGVWKAIKTFLPPQTTAKVKFIRSKAKMAETFATFFGDELSAWLLQEIALNKQKPLPTSQQEFWNPPPHSGIGAATGAVHDPRGCPAYVERYLNPLHLSALPVIPGCHLPHPNIVDNLRGQVVHACSLTPEELKEREHAQRAAEAAGGGSGASGQEGGDVAVESGDELDCLPGELDMASPAVLPVTALS</sequence>
<dbReference type="SUPFAM" id="SSF52087">
    <property type="entry name" value="CRAL/TRIO domain"/>
    <property type="match status" value="1"/>
</dbReference>
<feature type="compositionally biased region" description="Gly residues" evidence="1">
    <location>
        <begin position="355"/>
        <end position="366"/>
    </location>
</feature>
<dbReference type="SMART" id="SM00516">
    <property type="entry name" value="SEC14"/>
    <property type="match status" value="1"/>
</dbReference>
<dbReference type="PROSITE" id="PS50191">
    <property type="entry name" value="CRAL_TRIO"/>
    <property type="match status" value="1"/>
</dbReference>
<dbReference type="PANTHER" id="PTHR45824">
    <property type="entry name" value="GH16843P"/>
    <property type="match status" value="1"/>
</dbReference>
<reference evidence="3 4" key="1">
    <citation type="submission" date="2018-04" db="EMBL/GenBank/DDBJ databases">
        <title>The genome of golden apple snail Pomacea canaliculata provides insight into stress tolerance and invasive adaptation.</title>
        <authorList>
            <person name="Liu C."/>
            <person name="Liu B."/>
            <person name="Ren Y."/>
            <person name="Zhang Y."/>
            <person name="Wang H."/>
            <person name="Li S."/>
            <person name="Jiang F."/>
            <person name="Yin L."/>
            <person name="Zhang G."/>
            <person name="Qian W."/>
            <person name="Fan W."/>
        </authorList>
    </citation>
    <scope>NUCLEOTIDE SEQUENCE [LARGE SCALE GENOMIC DNA]</scope>
    <source>
        <strain evidence="3">SZHN2017</strain>
        <tissue evidence="3">Muscle</tissue>
    </source>
</reference>
<dbReference type="AlphaFoldDB" id="A0A2T7NIT2"/>
<accession>A0A2T7NIT2</accession>
<comment type="caution">
    <text evidence="3">The sequence shown here is derived from an EMBL/GenBank/DDBJ whole genome shotgun (WGS) entry which is preliminary data.</text>
</comment>
<dbReference type="PANTHER" id="PTHR45824:SF29">
    <property type="entry name" value="GH16843P"/>
    <property type="match status" value="1"/>
</dbReference>
<dbReference type="InterPro" id="IPR052578">
    <property type="entry name" value="PI_Transfer_CRAL-TRIO"/>
</dbReference>
<dbReference type="Gene3D" id="3.40.525.10">
    <property type="entry name" value="CRAL-TRIO lipid binding domain"/>
    <property type="match status" value="1"/>
</dbReference>
<feature type="domain" description="CRAL-TRIO" evidence="2">
    <location>
        <begin position="104"/>
        <end position="266"/>
    </location>
</feature>
<dbReference type="OrthoDB" id="75724at2759"/>
<organism evidence="3 4">
    <name type="scientific">Pomacea canaliculata</name>
    <name type="common">Golden apple snail</name>
    <dbReference type="NCBI Taxonomy" id="400727"/>
    <lineage>
        <taxon>Eukaryota</taxon>
        <taxon>Metazoa</taxon>
        <taxon>Spiralia</taxon>
        <taxon>Lophotrochozoa</taxon>
        <taxon>Mollusca</taxon>
        <taxon>Gastropoda</taxon>
        <taxon>Caenogastropoda</taxon>
        <taxon>Architaenioglossa</taxon>
        <taxon>Ampullarioidea</taxon>
        <taxon>Ampullariidae</taxon>
        <taxon>Pomacea</taxon>
    </lineage>
</organism>
<dbReference type="InterPro" id="IPR001251">
    <property type="entry name" value="CRAL-TRIO_dom"/>
</dbReference>
<dbReference type="STRING" id="400727.A0A2T7NIT2"/>
<dbReference type="EMBL" id="PZQS01000012">
    <property type="protein sequence ID" value="PVD21083.1"/>
    <property type="molecule type" value="Genomic_DNA"/>
</dbReference>
<dbReference type="GO" id="GO:0008526">
    <property type="term" value="F:phosphatidylinositol transfer activity"/>
    <property type="evidence" value="ECO:0007669"/>
    <property type="project" value="TreeGrafter"/>
</dbReference>
<evidence type="ECO:0000259" key="2">
    <source>
        <dbReference type="PROSITE" id="PS50191"/>
    </source>
</evidence>
<dbReference type="CDD" id="cd00170">
    <property type="entry name" value="SEC14"/>
    <property type="match status" value="1"/>
</dbReference>
<name>A0A2T7NIT2_POMCA</name>
<evidence type="ECO:0000256" key="1">
    <source>
        <dbReference type="SAM" id="MobiDB-lite"/>
    </source>
</evidence>
<evidence type="ECO:0000313" key="4">
    <source>
        <dbReference type="Proteomes" id="UP000245119"/>
    </source>
</evidence>
<proteinExistence type="predicted"/>
<dbReference type="InterPro" id="IPR036865">
    <property type="entry name" value="CRAL-TRIO_dom_sf"/>
</dbReference>
<dbReference type="Pfam" id="PF00650">
    <property type="entry name" value="CRAL_TRIO"/>
    <property type="match status" value="1"/>
</dbReference>
<evidence type="ECO:0000313" key="3">
    <source>
        <dbReference type="EMBL" id="PVD21083.1"/>
    </source>
</evidence>
<dbReference type="SUPFAM" id="SSF46938">
    <property type="entry name" value="CRAL/TRIO N-terminal domain"/>
    <property type="match status" value="1"/>
</dbReference>
<dbReference type="Proteomes" id="UP000245119">
    <property type="component" value="Linkage Group LG12"/>
</dbReference>
<dbReference type="InterPro" id="IPR036273">
    <property type="entry name" value="CRAL/TRIO_N_dom_sf"/>
</dbReference>
<gene>
    <name evidence="3" type="ORF">C0Q70_19249</name>
</gene>
<keyword evidence="4" id="KW-1185">Reference proteome</keyword>
<feature type="region of interest" description="Disordered" evidence="1">
    <location>
        <begin position="343"/>
        <end position="375"/>
    </location>
</feature>